<evidence type="ECO:0000313" key="2">
    <source>
        <dbReference type="EMBL" id="RRT79257.1"/>
    </source>
</evidence>
<feature type="compositionally biased region" description="Basic and acidic residues" evidence="1">
    <location>
        <begin position="131"/>
        <end position="150"/>
    </location>
</feature>
<name>A0A427ASY6_ENSVE</name>
<dbReference type="Proteomes" id="UP000287651">
    <property type="component" value="Unassembled WGS sequence"/>
</dbReference>
<evidence type="ECO:0000313" key="3">
    <source>
        <dbReference type="Proteomes" id="UP000287651"/>
    </source>
</evidence>
<comment type="caution">
    <text evidence="2">The sequence shown here is derived from an EMBL/GenBank/DDBJ whole genome shotgun (WGS) entry which is preliminary data.</text>
</comment>
<feature type="non-terminal residue" evidence="2">
    <location>
        <position position="1"/>
    </location>
</feature>
<protein>
    <submittedName>
        <fullName evidence="2">Uncharacterized protein</fullName>
    </submittedName>
</protein>
<sequence>EPRADEDSQIFTSVNCYINQPLGMSKSLRHTFVIFVFLINCFLKYDSYQILWEKMRLKLQFHLKCLTCLTIQWRMIFHPGVHTFIIIMMHKYLEVISTAFADKFTVLSFLEALEDSVAKSSEAAGSNSAQDESKDSQSRRCRGGDAMDES</sequence>
<dbReference type="AlphaFoldDB" id="A0A427ASY6"/>
<gene>
    <name evidence="2" type="ORF">B296_00025639</name>
</gene>
<evidence type="ECO:0000256" key="1">
    <source>
        <dbReference type="SAM" id="MobiDB-lite"/>
    </source>
</evidence>
<reference evidence="2 3" key="1">
    <citation type="journal article" date="2014" name="Agronomy (Basel)">
        <title>A Draft Genome Sequence for Ensete ventricosum, the Drought-Tolerant Tree Against Hunger.</title>
        <authorList>
            <person name="Harrison J."/>
            <person name="Moore K.A."/>
            <person name="Paszkiewicz K."/>
            <person name="Jones T."/>
            <person name="Grant M."/>
            <person name="Ambacheew D."/>
            <person name="Muzemil S."/>
            <person name="Studholme D.J."/>
        </authorList>
    </citation>
    <scope>NUCLEOTIDE SEQUENCE [LARGE SCALE GENOMIC DNA]</scope>
</reference>
<proteinExistence type="predicted"/>
<organism evidence="2 3">
    <name type="scientific">Ensete ventricosum</name>
    <name type="common">Abyssinian banana</name>
    <name type="synonym">Musa ensete</name>
    <dbReference type="NCBI Taxonomy" id="4639"/>
    <lineage>
        <taxon>Eukaryota</taxon>
        <taxon>Viridiplantae</taxon>
        <taxon>Streptophyta</taxon>
        <taxon>Embryophyta</taxon>
        <taxon>Tracheophyta</taxon>
        <taxon>Spermatophyta</taxon>
        <taxon>Magnoliopsida</taxon>
        <taxon>Liliopsida</taxon>
        <taxon>Zingiberales</taxon>
        <taxon>Musaceae</taxon>
        <taxon>Ensete</taxon>
    </lineage>
</organism>
<dbReference type="EMBL" id="AMZH03001449">
    <property type="protein sequence ID" value="RRT79257.1"/>
    <property type="molecule type" value="Genomic_DNA"/>
</dbReference>
<accession>A0A427ASY6</accession>
<feature type="region of interest" description="Disordered" evidence="1">
    <location>
        <begin position="121"/>
        <end position="150"/>
    </location>
</feature>